<name>A0AA38M8J3_9CUCU</name>
<accession>A0AA38M8J3</accession>
<feature type="domain" description="Clip" evidence="7">
    <location>
        <begin position="65"/>
        <end position="109"/>
    </location>
</feature>
<dbReference type="Gene3D" id="3.30.1640.30">
    <property type="match status" value="1"/>
</dbReference>
<evidence type="ECO:0000259" key="7">
    <source>
        <dbReference type="Pfam" id="PF12032"/>
    </source>
</evidence>
<evidence type="ECO:0000256" key="1">
    <source>
        <dbReference type="ARBA" id="ARBA00022670"/>
    </source>
</evidence>
<proteinExistence type="predicted"/>
<keyword evidence="5" id="KW-1015">Disulfide bond</keyword>
<gene>
    <name evidence="8" type="ORF">Zmor_019525</name>
</gene>
<keyword evidence="2 6" id="KW-0732">Signal</keyword>
<dbReference type="GO" id="GO:0006508">
    <property type="term" value="P:proteolysis"/>
    <property type="evidence" value="ECO:0007669"/>
    <property type="project" value="UniProtKB-KW"/>
</dbReference>
<feature type="chain" id="PRO_5041350946" description="Clip domain-containing protein" evidence="6">
    <location>
        <begin position="23"/>
        <end position="156"/>
    </location>
</feature>
<keyword evidence="1" id="KW-0645">Protease</keyword>
<dbReference type="AlphaFoldDB" id="A0AA38M8J3"/>
<dbReference type="EMBL" id="JALNTZ010000006">
    <property type="protein sequence ID" value="KAJ3647660.1"/>
    <property type="molecule type" value="Genomic_DNA"/>
</dbReference>
<dbReference type="Proteomes" id="UP001168821">
    <property type="component" value="Unassembled WGS sequence"/>
</dbReference>
<evidence type="ECO:0000256" key="3">
    <source>
        <dbReference type="ARBA" id="ARBA00022801"/>
    </source>
</evidence>
<dbReference type="InterPro" id="IPR022700">
    <property type="entry name" value="CLIP"/>
</dbReference>
<evidence type="ECO:0000256" key="6">
    <source>
        <dbReference type="SAM" id="SignalP"/>
    </source>
</evidence>
<reference evidence="8" key="1">
    <citation type="journal article" date="2023" name="G3 (Bethesda)">
        <title>Whole genome assemblies of Zophobas morio and Tenebrio molitor.</title>
        <authorList>
            <person name="Kaur S."/>
            <person name="Stinson S.A."/>
            <person name="diCenzo G.C."/>
        </authorList>
    </citation>
    <scope>NUCLEOTIDE SEQUENCE</scope>
    <source>
        <strain evidence="8">QUZm001</strain>
    </source>
</reference>
<organism evidence="8 9">
    <name type="scientific">Zophobas morio</name>
    <dbReference type="NCBI Taxonomy" id="2755281"/>
    <lineage>
        <taxon>Eukaryota</taxon>
        <taxon>Metazoa</taxon>
        <taxon>Ecdysozoa</taxon>
        <taxon>Arthropoda</taxon>
        <taxon>Hexapoda</taxon>
        <taxon>Insecta</taxon>
        <taxon>Pterygota</taxon>
        <taxon>Neoptera</taxon>
        <taxon>Endopterygota</taxon>
        <taxon>Coleoptera</taxon>
        <taxon>Polyphaga</taxon>
        <taxon>Cucujiformia</taxon>
        <taxon>Tenebrionidae</taxon>
        <taxon>Zophobas</taxon>
    </lineage>
</organism>
<keyword evidence="9" id="KW-1185">Reference proteome</keyword>
<comment type="caution">
    <text evidence="8">The sequence shown here is derived from an EMBL/GenBank/DDBJ whole genome shotgun (WGS) entry which is preliminary data.</text>
</comment>
<protein>
    <recommendedName>
        <fullName evidence="7">Clip domain-containing protein</fullName>
    </recommendedName>
</protein>
<keyword evidence="3" id="KW-0378">Hydrolase</keyword>
<evidence type="ECO:0000313" key="9">
    <source>
        <dbReference type="Proteomes" id="UP001168821"/>
    </source>
</evidence>
<evidence type="ECO:0000256" key="2">
    <source>
        <dbReference type="ARBA" id="ARBA00022729"/>
    </source>
</evidence>
<dbReference type="InterPro" id="IPR038565">
    <property type="entry name" value="CLIP_sf"/>
</dbReference>
<dbReference type="Pfam" id="PF12032">
    <property type="entry name" value="CLIP"/>
    <property type="match status" value="1"/>
</dbReference>
<evidence type="ECO:0000256" key="5">
    <source>
        <dbReference type="ARBA" id="ARBA00023157"/>
    </source>
</evidence>
<dbReference type="GO" id="GO:0008236">
    <property type="term" value="F:serine-type peptidase activity"/>
    <property type="evidence" value="ECO:0007669"/>
    <property type="project" value="UniProtKB-KW"/>
</dbReference>
<keyword evidence="4" id="KW-0720">Serine protease</keyword>
<evidence type="ECO:0000256" key="4">
    <source>
        <dbReference type="ARBA" id="ARBA00022825"/>
    </source>
</evidence>
<evidence type="ECO:0000313" key="8">
    <source>
        <dbReference type="EMBL" id="KAJ3647660.1"/>
    </source>
</evidence>
<feature type="signal peptide" evidence="6">
    <location>
        <begin position="1"/>
        <end position="22"/>
    </location>
</feature>
<sequence>MIYHRILVFIVCISLFINQSQSKNCDEDDTLKKSGFSEDSLTVATPSATITKEQPEKQPCDVGFHCIPVVHCGPLMYLVNLQRPVPKELLRFLKSQICATNTKFPKVCCKMTTPSSLKEFSTVITAMERLSATTMSLEEKSVRLNKFFNRFNDLII</sequence>